<proteinExistence type="predicted"/>
<organism evidence="1 2">
    <name type="scientific">Frankliniella occidentalis</name>
    <name type="common">Western flower thrips</name>
    <name type="synonym">Euthrips occidentalis</name>
    <dbReference type="NCBI Taxonomy" id="133901"/>
    <lineage>
        <taxon>Eukaryota</taxon>
        <taxon>Metazoa</taxon>
        <taxon>Ecdysozoa</taxon>
        <taxon>Arthropoda</taxon>
        <taxon>Hexapoda</taxon>
        <taxon>Insecta</taxon>
        <taxon>Pterygota</taxon>
        <taxon>Neoptera</taxon>
        <taxon>Paraneoptera</taxon>
        <taxon>Thysanoptera</taxon>
        <taxon>Terebrantia</taxon>
        <taxon>Thripoidea</taxon>
        <taxon>Thripidae</taxon>
        <taxon>Frankliniella</taxon>
    </lineage>
</organism>
<dbReference type="GeneID" id="127750807"/>
<keyword evidence="1" id="KW-1185">Reference proteome</keyword>
<dbReference type="AlphaFoldDB" id="A0A9C6X4Y8"/>
<reference evidence="2" key="1">
    <citation type="submission" date="2025-08" db="UniProtKB">
        <authorList>
            <consortium name="RefSeq"/>
        </authorList>
    </citation>
    <scope>IDENTIFICATION</scope>
    <source>
        <tissue evidence="2">Whole organism</tissue>
    </source>
</reference>
<name>A0A9C6X4Y8_FRAOC</name>
<protein>
    <submittedName>
        <fullName evidence="2">Uncharacterized protein LOC127750807</fullName>
    </submittedName>
</protein>
<dbReference type="KEGG" id="foc:127750807"/>
<sequence length="820" mass="92989">MVFLCVCGGRFQTPDSLATHMQLRHPVDSVINNYKCLQHTGCKGLFFDSIQKFKIHLLRKHAADIGVDNLMEPVDNAEHEFLEINVPGNAAELPPQDEVIDVPNFETFANAVHQSGMIFVSKLYNKDTVPRCVVQEVVAFAQEYMGGFTSLLKTKVLHALANNDDVETNEIKAMFSVLENPFAEIATEAQQITAFKNAGAYIGPSNYFIGSSLKDVCVRGTMIPQMVPSYGQFIDMKLTLKYFLELPGVFDKIMLNYANLSDEHDIISNFIQGSLWRDISAPYVAEEKIVLPLFAYSDDYEPNDGLGSHCLDEKTSALYYKIPCIPPEYLSLLRYIFIAAVFYADDRKEYGTPACVKCFLEQLKYLEKHGVIIELPEKSVTVYFVLGLLLGDNLGLNVIMGFVESFSANYCCRVCKVYQKDLKFMIREDPALLRTPDNYETDLGINDSERTGIKEECPFNVLNSFHNCVNVAGDVLHDVEIGICGYALPRILFWLIHVRQYFTHETLVARVRGFNYGPSECGNKPSVSKLSPNRIASCTKFLLSGSETLCLIQNLGLMVGDLVPSDDDVWLYYSRLLNMLDFILAPSFVVGSEVLFKTLVTEHHEAYIDTFDESLKPVHHLVLHYYRYMLLVGPPIHTSTKRFESKNRESKQVARSTNCRVNLLFTLMIKNQLKFTYQLLCKTALMERFQSGNGKMFRVGELPFGHVVGLHENENVTSVEWIDLNGTQYQIDHIVVYKLTYLFPIFGKIVSILLFGNNQVVFVLKVLETLYFSDHYHTFVVRETDDVHCCSPAALISHQALWLRISVTGDSFVSVRHLIQ</sequence>
<gene>
    <name evidence="2" type="primary">LOC127750807</name>
</gene>
<dbReference type="RefSeq" id="XP_052129259.1">
    <property type="nucleotide sequence ID" value="XM_052273299.1"/>
</dbReference>
<accession>A0A9C6X4Y8</accession>
<evidence type="ECO:0000313" key="1">
    <source>
        <dbReference type="Proteomes" id="UP000504606"/>
    </source>
</evidence>
<evidence type="ECO:0000313" key="2">
    <source>
        <dbReference type="RefSeq" id="XP_052129259.1"/>
    </source>
</evidence>
<dbReference type="Proteomes" id="UP000504606">
    <property type="component" value="Unplaced"/>
</dbReference>
<dbReference type="OrthoDB" id="7692677at2759"/>